<organism evidence="1 2">
    <name type="scientific">Geothrix edaphica</name>
    <dbReference type="NCBI Taxonomy" id="2927976"/>
    <lineage>
        <taxon>Bacteria</taxon>
        <taxon>Pseudomonadati</taxon>
        <taxon>Acidobacteriota</taxon>
        <taxon>Holophagae</taxon>
        <taxon>Holophagales</taxon>
        <taxon>Holophagaceae</taxon>
        <taxon>Geothrix</taxon>
    </lineage>
</organism>
<sequence length="100" mass="10715">MILTIVKTGGPAGIEELLGTVDATRLDAESHRILALQLEDLTDLTSSHEPTDTDGYRYEIDVQGPGKARNLLAVDDEGDPDHPAFKALTALLRTLGLPPP</sequence>
<comment type="caution">
    <text evidence="1">The sequence shown here is derived from an EMBL/GenBank/DDBJ whole genome shotgun (WGS) entry which is preliminary data.</text>
</comment>
<protein>
    <submittedName>
        <fullName evidence="1">Uncharacterized protein</fullName>
    </submittedName>
</protein>
<evidence type="ECO:0000313" key="1">
    <source>
        <dbReference type="EMBL" id="GLH66172.1"/>
    </source>
</evidence>
<dbReference type="Proteomes" id="UP001165044">
    <property type="component" value="Unassembled WGS sequence"/>
</dbReference>
<accession>A0ABQ5PUN7</accession>
<keyword evidence="2" id="KW-1185">Reference proteome</keyword>
<reference evidence="1" key="1">
    <citation type="journal article" date="2023" name="Antonie Van Leeuwenhoek">
        <title>Mesoterricola silvestris gen. nov., sp. nov., Mesoterricola sediminis sp. nov., Geothrix oryzae sp. nov., Geothrix edaphica sp. nov., Geothrix rubra sp. nov., and Geothrix limicola sp. nov., six novel members of Acidobacteriota isolated from soils.</title>
        <authorList>
            <person name="Itoh H."/>
            <person name="Sugisawa Y."/>
            <person name="Mise K."/>
            <person name="Xu Z."/>
            <person name="Kuniyasu M."/>
            <person name="Ushijima N."/>
            <person name="Kawano K."/>
            <person name="Kobayashi E."/>
            <person name="Shiratori Y."/>
            <person name="Masuda Y."/>
            <person name="Senoo K."/>
        </authorList>
    </citation>
    <scope>NUCLEOTIDE SEQUENCE</scope>
    <source>
        <strain evidence="1">Red802</strain>
    </source>
</reference>
<dbReference type="EMBL" id="BSDC01000001">
    <property type="protein sequence ID" value="GLH66172.1"/>
    <property type="molecule type" value="Genomic_DNA"/>
</dbReference>
<gene>
    <name evidence="1" type="ORF">GETHED_05360</name>
</gene>
<evidence type="ECO:0000313" key="2">
    <source>
        <dbReference type="Proteomes" id="UP001165044"/>
    </source>
</evidence>
<name>A0ABQ5PUN7_9BACT</name>
<proteinExistence type="predicted"/>
<dbReference type="RefSeq" id="WP_285606253.1">
    <property type="nucleotide sequence ID" value="NZ_BSDC01000001.1"/>
</dbReference>